<sequence>MVQFLWRDTFCFHTISQSGTCESTFRLYQGRSKRQRYSKRSILVWF</sequence>
<reference evidence="1" key="1">
    <citation type="submission" date="2018-02" db="EMBL/GenBank/DDBJ databases">
        <title>Rhizophora mucronata_Transcriptome.</title>
        <authorList>
            <person name="Meera S.P."/>
            <person name="Sreeshan A."/>
            <person name="Augustine A."/>
        </authorList>
    </citation>
    <scope>NUCLEOTIDE SEQUENCE</scope>
    <source>
        <tissue evidence="1">Leaf</tissue>
    </source>
</reference>
<accession>A0A2P2N7X8</accession>
<protein>
    <submittedName>
        <fullName evidence="1">Uncharacterized protein</fullName>
    </submittedName>
</protein>
<evidence type="ECO:0000313" key="1">
    <source>
        <dbReference type="EMBL" id="MBX38553.1"/>
    </source>
</evidence>
<dbReference type="EMBL" id="GGEC01058069">
    <property type="protein sequence ID" value="MBX38553.1"/>
    <property type="molecule type" value="Transcribed_RNA"/>
</dbReference>
<name>A0A2P2N7X8_RHIMU</name>
<organism evidence="1">
    <name type="scientific">Rhizophora mucronata</name>
    <name type="common">Asiatic mangrove</name>
    <dbReference type="NCBI Taxonomy" id="61149"/>
    <lineage>
        <taxon>Eukaryota</taxon>
        <taxon>Viridiplantae</taxon>
        <taxon>Streptophyta</taxon>
        <taxon>Embryophyta</taxon>
        <taxon>Tracheophyta</taxon>
        <taxon>Spermatophyta</taxon>
        <taxon>Magnoliopsida</taxon>
        <taxon>eudicotyledons</taxon>
        <taxon>Gunneridae</taxon>
        <taxon>Pentapetalae</taxon>
        <taxon>rosids</taxon>
        <taxon>fabids</taxon>
        <taxon>Malpighiales</taxon>
        <taxon>Rhizophoraceae</taxon>
        <taxon>Rhizophora</taxon>
    </lineage>
</organism>
<dbReference type="AlphaFoldDB" id="A0A2P2N7X8"/>
<proteinExistence type="predicted"/>